<feature type="compositionally biased region" description="Basic and acidic residues" evidence="3">
    <location>
        <begin position="882"/>
        <end position="894"/>
    </location>
</feature>
<proteinExistence type="predicted"/>
<evidence type="ECO:0000256" key="3">
    <source>
        <dbReference type="SAM" id="MobiDB-lite"/>
    </source>
</evidence>
<accession>A0A1X0P8X3</accession>
<evidence type="ECO:0008006" key="6">
    <source>
        <dbReference type="Google" id="ProtNLM"/>
    </source>
</evidence>
<dbReference type="VEuPathDB" id="TriTrypDB:TM35_000012610"/>
<sequence length="1128" mass="125138">MQSERMSAFGVAFAETLSVELRRQGVARVSECVSGIIQGLRVTTSDGNEASAHSFTVCLGLASMGLGDREVIAVAETLLKLFSPIFLKTHKVSHCVFELNDNSFTDRSVGHLSLLLSRCSPPLEILDLRGITLTADSLRHIEEARLLSSKPCMLRLTTSGKECIEEGNSELEGSSVSRVLSVNSVVRRGVDTEALQKRRSALFGSARRSRGENEVSSSGPVDSLAFACVGSSYAENKLTRGYSDMAAVGSVIGGKSEEVRHHAEKELEGHGAVGAVLATTREKGYAQQYADMKANERKSVHSMHQRNDQHQEQHQQQQQQQQELRVDSENSPLEDDEEPLDVTANLSPLLKSVVDLSNTVLTGKLRALHGTDDIWEVIESYSVLKGETGSRSSSQGDSLQLSASLTSAAAFQSLTVLSIGQNGLTSLRVLPPSLLRLDVSGNNLRELTGLDQCRMLTLLNARHNLLSSMLGLERNLALSHLFLSHNKISFVDGIAHLILLETLDLAHNNLKTQASIRPLSLSKGLQHVMLRGNPVMERIKGCYRPLLRNLCPSLLFIDGNRLSYSRAAANAQIESNRLRLPYAPHGIPISSDISLVPTEKVAADESQCANYMHLLTRGATSTLGQGYSNTSEKTRIIQNSKIQNRDNEKHGRTKPSRCNGGEPLRKELLKQLAQQSKKYLESVLVERLSVLQSSCVADVSQQENIQSNGNDNEFLVSSKDLNGCPRNSLGNCEKESHEEPHLPQGNKGRQVDLPVTASSIQEVECTSMKDHPFDDKTVVKNTYATTQRDETLNHDQWMKVRDGLGARGVLNSPFGDTPDRELQKTETPEKKNNKSREDTVLMSPIRPDVDESHAISANITQILCDMDMLESQTGSRGTRSYSLKEKPRMKEATVRRPLLLSPSSASSPVKAYQIRSSSCSSQCIKRVPSSSLNSKQDFITSSEPVIFSPPPPLMSLRVDDTATRERFIRDWVTQLYEDAESVHEALRTLVSLFDTEWSDKNRIRVKSSFSISSLRQERQQCIDILAKSGMLLDTEVPVEVVDFYRFTSDELNGSIEEEIYNNENDQRNEKNILNKVDLASERSEVLRCIHLIGDGKTCLRYIVLLIEEEKENELQRYVDEVKTLIFCD</sequence>
<feature type="region of interest" description="Disordered" evidence="3">
    <location>
        <begin position="808"/>
        <end position="837"/>
    </location>
</feature>
<feature type="compositionally biased region" description="Basic and acidic residues" evidence="3">
    <location>
        <begin position="293"/>
        <end position="313"/>
    </location>
</feature>
<evidence type="ECO:0000256" key="1">
    <source>
        <dbReference type="ARBA" id="ARBA00022614"/>
    </source>
</evidence>
<dbReference type="STRING" id="67003.A0A1X0P8X3"/>
<dbReference type="FunFam" id="3.80.10.10:FF:001344">
    <property type="entry name" value="Uncharacterized protein"/>
    <property type="match status" value="1"/>
</dbReference>
<dbReference type="GeneID" id="39980722"/>
<dbReference type="RefSeq" id="XP_028887450.1">
    <property type="nucleotide sequence ID" value="XM_029020942.1"/>
</dbReference>
<evidence type="ECO:0000256" key="2">
    <source>
        <dbReference type="ARBA" id="ARBA00022737"/>
    </source>
</evidence>
<organism evidence="4 5">
    <name type="scientific">Trypanosoma theileri</name>
    <dbReference type="NCBI Taxonomy" id="67003"/>
    <lineage>
        <taxon>Eukaryota</taxon>
        <taxon>Discoba</taxon>
        <taxon>Euglenozoa</taxon>
        <taxon>Kinetoplastea</taxon>
        <taxon>Metakinetoplastina</taxon>
        <taxon>Trypanosomatida</taxon>
        <taxon>Trypanosomatidae</taxon>
        <taxon>Trypanosoma</taxon>
    </lineage>
</organism>
<dbReference type="SUPFAM" id="SSF52058">
    <property type="entry name" value="L domain-like"/>
    <property type="match status" value="1"/>
</dbReference>
<dbReference type="SUPFAM" id="SSF52047">
    <property type="entry name" value="RNI-like"/>
    <property type="match status" value="1"/>
</dbReference>
<keyword evidence="5" id="KW-1185">Reference proteome</keyword>
<dbReference type="EMBL" id="NBCO01000001">
    <property type="protein sequence ID" value="ORC93384.1"/>
    <property type="molecule type" value="Genomic_DNA"/>
</dbReference>
<dbReference type="OrthoDB" id="266138at2759"/>
<dbReference type="InterPro" id="IPR001611">
    <property type="entry name" value="Leu-rich_rpt"/>
</dbReference>
<keyword evidence="1" id="KW-0433">Leucine-rich repeat</keyword>
<feature type="compositionally biased region" description="Low complexity" evidence="3">
    <location>
        <begin position="314"/>
        <end position="323"/>
    </location>
</feature>
<keyword evidence="2" id="KW-0677">Repeat</keyword>
<dbReference type="Gene3D" id="3.80.10.10">
    <property type="entry name" value="Ribonuclease Inhibitor"/>
    <property type="match status" value="2"/>
</dbReference>
<feature type="region of interest" description="Disordered" evidence="3">
    <location>
        <begin position="644"/>
        <end position="663"/>
    </location>
</feature>
<protein>
    <recommendedName>
        <fullName evidence="6">Leucine-rich repeat protein (LRRP)</fullName>
    </recommendedName>
</protein>
<dbReference type="PANTHER" id="PTHR15454">
    <property type="entry name" value="NISCHARIN RELATED"/>
    <property type="match status" value="1"/>
</dbReference>
<evidence type="ECO:0000313" key="5">
    <source>
        <dbReference type="Proteomes" id="UP000192257"/>
    </source>
</evidence>
<dbReference type="PANTHER" id="PTHR15454:SF70">
    <property type="entry name" value="LEUCINE-RICH REPEAT PROTEIN (LRRP)"/>
    <property type="match status" value="1"/>
</dbReference>
<evidence type="ECO:0000313" key="4">
    <source>
        <dbReference type="EMBL" id="ORC93384.1"/>
    </source>
</evidence>
<dbReference type="AlphaFoldDB" id="A0A1X0P8X3"/>
<gene>
    <name evidence="4" type="ORF">TM35_000012610</name>
</gene>
<name>A0A1X0P8X3_9TRYP</name>
<dbReference type="Proteomes" id="UP000192257">
    <property type="component" value="Unassembled WGS sequence"/>
</dbReference>
<dbReference type="GO" id="GO:0005737">
    <property type="term" value="C:cytoplasm"/>
    <property type="evidence" value="ECO:0007669"/>
    <property type="project" value="TreeGrafter"/>
</dbReference>
<feature type="region of interest" description="Disordered" evidence="3">
    <location>
        <begin position="293"/>
        <end position="339"/>
    </location>
</feature>
<reference evidence="4 5" key="1">
    <citation type="submission" date="2017-03" db="EMBL/GenBank/DDBJ databases">
        <title>An alternative strategy for trypanosome survival in the mammalian bloodstream revealed through genome and transcriptome analysis of the ubiquitous bovine parasite Trypanosoma (Megatrypanum) theileri.</title>
        <authorList>
            <person name="Kelly S."/>
            <person name="Ivens A."/>
            <person name="Mott A."/>
            <person name="O'Neill E."/>
            <person name="Emms D."/>
            <person name="Macleod O."/>
            <person name="Voorheis P."/>
            <person name="Matthews J."/>
            <person name="Matthews K."/>
            <person name="Carrington M."/>
        </authorList>
    </citation>
    <scope>NUCLEOTIDE SEQUENCE [LARGE SCALE GENOMIC DNA]</scope>
    <source>
        <strain evidence="4">Edinburgh</strain>
    </source>
</reference>
<feature type="region of interest" description="Disordered" evidence="3">
    <location>
        <begin position="873"/>
        <end position="895"/>
    </location>
</feature>
<feature type="compositionally biased region" description="Basic and acidic residues" evidence="3">
    <location>
        <begin position="817"/>
        <end position="837"/>
    </location>
</feature>
<comment type="caution">
    <text evidence="4">The sequence shown here is derived from an EMBL/GenBank/DDBJ whole genome shotgun (WGS) entry which is preliminary data.</text>
</comment>
<dbReference type="PROSITE" id="PS51450">
    <property type="entry name" value="LRR"/>
    <property type="match status" value="3"/>
</dbReference>
<dbReference type="InterPro" id="IPR032675">
    <property type="entry name" value="LRR_dom_sf"/>
</dbReference>